<reference evidence="1" key="1">
    <citation type="journal article" date="2020" name="mSystems">
        <title>Genome- and Community-Level Interaction Insights into Carbon Utilization and Element Cycling Functions of Hydrothermarchaeota in Hydrothermal Sediment.</title>
        <authorList>
            <person name="Zhou Z."/>
            <person name="Liu Y."/>
            <person name="Xu W."/>
            <person name="Pan J."/>
            <person name="Luo Z.H."/>
            <person name="Li M."/>
        </authorList>
    </citation>
    <scope>NUCLEOTIDE SEQUENCE [LARGE SCALE GENOMIC DNA]</scope>
    <source>
        <strain evidence="1">HyVt-237</strain>
    </source>
</reference>
<dbReference type="SUPFAM" id="SSF51126">
    <property type="entry name" value="Pectin lyase-like"/>
    <property type="match status" value="1"/>
</dbReference>
<dbReference type="Proteomes" id="UP000885931">
    <property type="component" value="Unassembled WGS sequence"/>
</dbReference>
<dbReference type="AlphaFoldDB" id="A0A7C1BDC1"/>
<sequence>MFLFTCIAVVENCEFLGNLAQKYMGGIYIRGGEVQINNCFFGMNDGILGTGAVGAVDSADVQISDCMIYSNFSEKGISGAVSGGDPGTKMHLKKSVIAGNYARLYGGAFTVYQAELYADSCLIVDNATVDSVKSGLARPRTDDTLSIVRSNAYYNTFQSDVEYNNLASFPQDLTGNFWWIDDSASIQALVEGPADISGFSHDFLEGVPGEPQSVFSVRNYDETFTVVVDSIGEPQPLNVRLQGVDRNPDFREVAVVILRSSACPDGIASSLVETGKNTGIYEGQIDLLESTGSDTVRKDDAMNVIRVRPQGDTVFIISNVDTNFVYAVGFRAKPPMGVEENGTATPGGFMRDLLCVGSLRIPLAPSLVYPVQVRVYSADGRQRAERSLENPSPSIVLEELPSGLYFVLLKSSDEIVRYRAILLR</sequence>
<accession>A0A7C1BDC1</accession>
<organism evidence="1">
    <name type="scientific">candidate division WOR-3 bacterium</name>
    <dbReference type="NCBI Taxonomy" id="2052148"/>
    <lineage>
        <taxon>Bacteria</taxon>
        <taxon>Bacteria division WOR-3</taxon>
    </lineage>
</organism>
<gene>
    <name evidence="1" type="ORF">ENG67_00860</name>
</gene>
<protein>
    <submittedName>
        <fullName evidence="1">T9SS type A sorting domain-containing protein</fullName>
    </submittedName>
</protein>
<name>A0A7C1BDC1_UNCW3</name>
<comment type="caution">
    <text evidence="1">The sequence shown here is derived from an EMBL/GenBank/DDBJ whole genome shotgun (WGS) entry which is preliminary data.</text>
</comment>
<proteinExistence type="predicted"/>
<dbReference type="EMBL" id="DRBW01000031">
    <property type="protein sequence ID" value="HDM89743.1"/>
    <property type="molecule type" value="Genomic_DNA"/>
</dbReference>
<evidence type="ECO:0000313" key="1">
    <source>
        <dbReference type="EMBL" id="HDM89743.1"/>
    </source>
</evidence>
<dbReference type="InterPro" id="IPR011050">
    <property type="entry name" value="Pectin_lyase_fold/virulence"/>
</dbReference>